<dbReference type="PANTHER" id="PTHR30273">
    <property type="entry name" value="PERIPLASMIC SIGNAL SENSOR AND SIGMA FACTOR ACTIVATOR FECR-RELATED"/>
    <property type="match status" value="1"/>
</dbReference>
<accession>A0ABT8LG14</accession>
<dbReference type="InterPro" id="IPR012373">
    <property type="entry name" value="Ferrdict_sens_TM"/>
</dbReference>
<keyword evidence="1" id="KW-1133">Transmembrane helix</keyword>
<dbReference type="PIRSF" id="PIRSF018266">
    <property type="entry name" value="FecR"/>
    <property type="match status" value="1"/>
</dbReference>
<evidence type="ECO:0000256" key="1">
    <source>
        <dbReference type="SAM" id="Phobius"/>
    </source>
</evidence>
<organism evidence="4 5">
    <name type="scientific">Agaribacillus aureus</name>
    <dbReference type="NCBI Taxonomy" id="3051825"/>
    <lineage>
        <taxon>Bacteria</taxon>
        <taxon>Pseudomonadati</taxon>
        <taxon>Bacteroidota</taxon>
        <taxon>Cytophagia</taxon>
        <taxon>Cytophagales</taxon>
        <taxon>Splendidivirgaceae</taxon>
        <taxon>Agaribacillus</taxon>
    </lineage>
</organism>
<keyword evidence="5" id="KW-1185">Reference proteome</keyword>
<dbReference type="EMBL" id="JAUJEB010000010">
    <property type="protein sequence ID" value="MDN5216735.1"/>
    <property type="molecule type" value="Genomic_DNA"/>
</dbReference>
<keyword evidence="1" id="KW-0812">Transmembrane</keyword>
<dbReference type="Gene3D" id="3.55.50.30">
    <property type="match status" value="1"/>
</dbReference>
<feature type="domain" description="Protein FecR C-terminal" evidence="3">
    <location>
        <begin position="279"/>
        <end position="346"/>
    </location>
</feature>
<evidence type="ECO:0000313" key="5">
    <source>
        <dbReference type="Proteomes" id="UP001172083"/>
    </source>
</evidence>
<sequence>MNEDLIRQFFSGECSEEEIEMILEWVKSKNPSDPLSAIYDKLWEENDTTSYEKEIDSKQLFDKIEQTQNKDNHDLISLSETQKLEITQSRSLPNRKIMFLRYAAILIFGAVFSYVLVTNKQPEVEEATVEMVKKVTSRGQKSTIFLRDGSKVILNSESSITYPKYFTDSSRVLNLEGEAYFDVAEDKKRPFTVISKGISTIALGTSFTINGRTDGNALIVNLESGKLLVKKSNEMSFSDDKNLHFLNPGEAIKYDQKLDQIFASEFDYKDAFLWKEGIIYFKDASFDEVLEKLGAWYNVQFEVENKHLAKKYYTGEFKNESLENLLENISYSLKFDYFLNDKNVKIIFN</sequence>
<reference evidence="4" key="1">
    <citation type="submission" date="2023-06" db="EMBL/GenBank/DDBJ databases">
        <title>Genomic of Agaribacillus aureum.</title>
        <authorList>
            <person name="Wang G."/>
        </authorList>
    </citation>
    <scope>NUCLEOTIDE SEQUENCE</scope>
    <source>
        <strain evidence="4">BMA12</strain>
    </source>
</reference>
<dbReference type="RefSeq" id="WP_346762073.1">
    <property type="nucleotide sequence ID" value="NZ_JAUJEB010000010.1"/>
</dbReference>
<proteinExistence type="predicted"/>
<dbReference type="Pfam" id="PF04773">
    <property type="entry name" value="FecR"/>
    <property type="match status" value="1"/>
</dbReference>
<feature type="transmembrane region" description="Helical" evidence="1">
    <location>
        <begin position="99"/>
        <end position="117"/>
    </location>
</feature>
<dbReference type="Gene3D" id="2.60.120.1440">
    <property type="match status" value="1"/>
</dbReference>
<evidence type="ECO:0000259" key="3">
    <source>
        <dbReference type="Pfam" id="PF16344"/>
    </source>
</evidence>
<gene>
    <name evidence="4" type="ORF">QQ020_31990</name>
</gene>
<evidence type="ECO:0000313" key="4">
    <source>
        <dbReference type="EMBL" id="MDN5216735.1"/>
    </source>
</evidence>
<dbReference type="Pfam" id="PF16344">
    <property type="entry name" value="FecR_C"/>
    <property type="match status" value="1"/>
</dbReference>
<comment type="caution">
    <text evidence="4">The sequence shown here is derived from an EMBL/GenBank/DDBJ whole genome shotgun (WGS) entry which is preliminary data.</text>
</comment>
<dbReference type="Proteomes" id="UP001172083">
    <property type="component" value="Unassembled WGS sequence"/>
</dbReference>
<evidence type="ECO:0000259" key="2">
    <source>
        <dbReference type="Pfam" id="PF04773"/>
    </source>
</evidence>
<feature type="domain" description="FecR protein" evidence="2">
    <location>
        <begin position="135"/>
        <end position="226"/>
    </location>
</feature>
<name>A0ABT8LG14_9BACT</name>
<keyword evidence="1" id="KW-0472">Membrane</keyword>
<dbReference type="PANTHER" id="PTHR30273:SF2">
    <property type="entry name" value="PROTEIN FECR"/>
    <property type="match status" value="1"/>
</dbReference>
<protein>
    <submittedName>
        <fullName evidence="4">DUF4974 domain-containing protein</fullName>
    </submittedName>
</protein>
<dbReference type="InterPro" id="IPR006860">
    <property type="entry name" value="FecR"/>
</dbReference>
<dbReference type="InterPro" id="IPR032508">
    <property type="entry name" value="FecR_C"/>
</dbReference>